<feature type="compositionally biased region" description="Polar residues" evidence="1">
    <location>
        <begin position="645"/>
        <end position="657"/>
    </location>
</feature>
<keyword evidence="5" id="KW-1185">Reference proteome</keyword>
<feature type="compositionally biased region" description="Basic and acidic residues" evidence="1">
    <location>
        <begin position="632"/>
        <end position="644"/>
    </location>
</feature>
<gene>
    <name evidence="4" type="ORF">NQ315_017313</name>
</gene>
<dbReference type="GO" id="GO:0014069">
    <property type="term" value="C:postsynaptic density"/>
    <property type="evidence" value="ECO:0007669"/>
    <property type="project" value="TreeGrafter"/>
</dbReference>
<reference evidence="4 5" key="1">
    <citation type="journal article" date="2023" name="Insect Mol. Biol.">
        <title>Genome sequencing provides insights into the evolution of gene families encoding plant cell wall-degrading enzymes in longhorned beetles.</title>
        <authorList>
            <person name="Shin N.R."/>
            <person name="Okamura Y."/>
            <person name="Kirsch R."/>
            <person name="Pauchet Y."/>
        </authorList>
    </citation>
    <scope>NUCLEOTIDE SEQUENCE [LARGE SCALE GENOMIC DNA]</scope>
    <source>
        <strain evidence="4">EAD_L_NR</strain>
    </source>
</reference>
<feature type="compositionally biased region" description="Basic and acidic residues" evidence="1">
    <location>
        <begin position="147"/>
        <end position="158"/>
    </location>
</feature>
<feature type="compositionally biased region" description="Basic residues" evidence="1">
    <location>
        <begin position="365"/>
        <end position="374"/>
    </location>
</feature>
<feature type="region of interest" description="Disordered" evidence="1">
    <location>
        <begin position="80"/>
        <end position="388"/>
    </location>
</feature>
<evidence type="ECO:0000259" key="3">
    <source>
        <dbReference type="PROSITE" id="PS50106"/>
    </source>
</evidence>
<dbReference type="PANTHER" id="PTHR23119:SF44">
    <property type="entry name" value="PROTEIN LAP4"/>
    <property type="match status" value="1"/>
</dbReference>
<dbReference type="SUPFAM" id="SSF50156">
    <property type="entry name" value="PDZ domain-like"/>
    <property type="match status" value="1"/>
</dbReference>
<dbReference type="GO" id="GO:0019901">
    <property type="term" value="F:protein kinase binding"/>
    <property type="evidence" value="ECO:0007669"/>
    <property type="project" value="TreeGrafter"/>
</dbReference>
<feature type="compositionally biased region" description="Polar residues" evidence="1">
    <location>
        <begin position="265"/>
        <end position="321"/>
    </location>
</feature>
<dbReference type="Pfam" id="PF01105">
    <property type="entry name" value="EMP24_GP25L"/>
    <property type="match status" value="1"/>
</dbReference>
<dbReference type="InterPro" id="IPR009038">
    <property type="entry name" value="GOLD_dom"/>
</dbReference>
<sequence length="800" mass="87512">MFRCIPIFKGCNRQVEFVDKRHCSLPNVPEDILRYSRSLEELLLDANHIRDLPKTPFVRQNTPHPKELKAKAHKLFGKSQNSMEESDHQVSGAADDSSAAQAEAVNPHVRQTDDLPRVIEPEPSPVLVRNGQMEESSEPSQDEDTDEALKRKEDDSDRTSASGSVGDRSCTSSQVPTSDRDEQQHHPAQGEGEGAWEQAHHQSRFPRQAQQSTDVDVVGTIQVSESPEPIKPQPAPQEAPVTPKTNGINHTPRQVEAPKPAPRRLNSTSNDTQPPSTNQKQAPLTNSLPHNANHTQSNQSHGRANQSHAQANQGHTPANQDHVQESQRHGEESQGHGQGNQGHGQGNQGHGQGNQGHAPSDQRQHHAQNNHKKATPTSSLDSDDSQVLPRPITNEEFQAMIPAHFLKNSSSHPAPRPPSSSSDKNGDHVANSVTTVTIKRPDPIELPPAPTGPGRVTETITKSTFTETVVTRITDNKLVEPLIIEDVSLSKMGGSLGFSIIGGTDHSSIPFGAKEPGIFISHMVPGGTASKSGKLKVGDRILKVNGADVTQATHQEAVMELLRPGEFITLTIRHDPLPEGYQELVIEKGDTEKLGMHIKGGLQGQRGNPLDRSDEGEPIVHAATLPHKSKDRKSGDEADEHPTRDNPTPDTQHSSPIRDNPTPDTKHSSPIRDNPTPDTLPPNADSPITPDFEIIPPPMHYSQTYPQFPTFPNMQNIIQVDSSDFGSHTRISSFTASGEQYSGFAPPTNMAAQGRKRAEDLNERVLWWSVMETLAVITIAVGQVFVLKNFFTEKKPLNYK</sequence>
<dbReference type="Gene3D" id="2.30.42.10">
    <property type="match status" value="1"/>
</dbReference>
<feature type="compositionally biased region" description="Basic and acidic residues" evidence="1">
    <location>
        <begin position="110"/>
        <end position="120"/>
    </location>
</feature>
<evidence type="ECO:0000313" key="5">
    <source>
        <dbReference type="Proteomes" id="UP001159042"/>
    </source>
</evidence>
<dbReference type="Pfam" id="PF00595">
    <property type="entry name" value="PDZ"/>
    <property type="match status" value="1"/>
</dbReference>
<feature type="region of interest" description="Disordered" evidence="1">
    <location>
        <begin position="622"/>
        <end position="698"/>
    </location>
</feature>
<dbReference type="GO" id="GO:0016323">
    <property type="term" value="C:basolateral plasma membrane"/>
    <property type="evidence" value="ECO:0007669"/>
    <property type="project" value="TreeGrafter"/>
</dbReference>
<feature type="domain" description="PDZ" evidence="3">
    <location>
        <begin position="486"/>
        <end position="576"/>
    </location>
</feature>
<feature type="transmembrane region" description="Helical" evidence="2">
    <location>
        <begin position="765"/>
        <end position="787"/>
    </location>
</feature>
<dbReference type="InterPro" id="IPR001478">
    <property type="entry name" value="PDZ"/>
</dbReference>
<dbReference type="AlphaFoldDB" id="A0AAV8VK54"/>
<dbReference type="GO" id="GO:0005912">
    <property type="term" value="C:adherens junction"/>
    <property type="evidence" value="ECO:0007669"/>
    <property type="project" value="TreeGrafter"/>
</dbReference>
<proteinExistence type="predicted"/>
<dbReference type="FunFam" id="2.30.42.10:FF:000074">
    <property type="entry name" value="protein scribble homolog isoform X2"/>
    <property type="match status" value="1"/>
</dbReference>
<feature type="compositionally biased region" description="Polar residues" evidence="1">
    <location>
        <begin position="243"/>
        <end position="252"/>
    </location>
</feature>
<keyword evidence="2" id="KW-0472">Membrane</keyword>
<dbReference type="GO" id="GO:0098968">
    <property type="term" value="P:neurotransmitter receptor transport postsynaptic membrane to endosome"/>
    <property type="evidence" value="ECO:0007669"/>
    <property type="project" value="TreeGrafter"/>
</dbReference>
<feature type="compositionally biased region" description="Polar residues" evidence="1">
    <location>
        <begin position="159"/>
        <end position="177"/>
    </location>
</feature>
<dbReference type="GO" id="GO:0045211">
    <property type="term" value="C:postsynaptic membrane"/>
    <property type="evidence" value="ECO:0007669"/>
    <property type="project" value="TreeGrafter"/>
</dbReference>
<dbReference type="PROSITE" id="PS51450">
    <property type="entry name" value="LRR"/>
    <property type="match status" value="1"/>
</dbReference>
<evidence type="ECO:0000256" key="2">
    <source>
        <dbReference type="SAM" id="Phobius"/>
    </source>
</evidence>
<feature type="compositionally biased region" description="Acidic residues" evidence="1">
    <location>
        <begin position="135"/>
        <end position="146"/>
    </location>
</feature>
<feature type="region of interest" description="Disordered" evidence="1">
    <location>
        <begin position="407"/>
        <end position="428"/>
    </location>
</feature>
<feature type="compositionally biased region" description="Low complexity" evidence="1">
    <location>
        <begin position="93"/>
        <end position="104"/>
    </location>
</feature>
<dbReference type="GO" id="GO:0098887">
    <property type="term" value="P:neurotransmitter receptor transport, endosome to postsynaptic membrane"/>
    <property type="evidence" value="ECO:0007669"/>
    <property type="project" value="TreeGrafter"/>
</dbReference>
<dbReference type="PROSITE" id="PS50106">
    <property type="entry name" value="PDZ"/>
    <property type="match status" value="1"/>
</dbReference>
<dbReference type="Proteomes" id="UP001159042">
    <property type="component" value="Unassembled WGS sequence"/>
</dbReference>
<feature type="compositionally biased region" description="Basic and acidic residues" evidence="1">
    <location>
        <begin position="322"/>
        <end position="334"/>
    </location>
</feature>
<dbReference type="InterPro" id="IPR001611">
    <property type="entry name" value="Leu-rich_rpt"/>
</dbReference>
<dbReference type="GO" id="GO:0045197">
    <property type="term" value="P:establishment or maintenance of epithelial cell apical/basal polarity"/>
    <property type="evidence" value="ECO:0007669"/>
    <property type="project" value="TreeGrafter"/>
</dbReference>
<protein>
    <recommendedName>
        <fullName evidence="3">PDZ domain-containing protein</fullName>
    </recommendedName>
</protein>
<accession>A0AAV8VK54</accession>
<evidence type="ECO:0000256" key="1">
    <source>
        <dbReference type="SAM" id="MobiDB-lite"/>
    </source>
</evidence>
<dbReference type="PANTHER" id="PTHR23119">
    <property type="entry name" value="DISCS LARGE"/>
    <property type="match status" value="1"/>
</dbReference>
<evidence type="ECO:0000313" key="4">
    <source>
        <dbReference type="EMBL" id="KAJ8914608.1"/>
    </source>
</evidence>
<comment type="caution">
    <text evidence="4">The sequence shown here is derived from an EMBL/GenBank/DDBJ whole genome shotgun (WGS) entry which is preliminary data.</text>
</comment>
<organism evidence="4 5">
    <name type="scientific">Exocentrus adspersus</name>
    <dbReference type="NCBI Taxonomy" id="1586481"/>
    <lineage>
        <taxon>Eukaryota</taxon>
        <taxon>Metazoa</taxon>
        <taxon>Ecdysozoa</taxon>
        <taxon>Arthropoda</taxon>
        <taxon>Hexapoda</taxon>
        <taxon>Insecta</taxon>
        <taxon>Pterygota</taxon>
        <taxon>Neoptera</taxon>
        <taxon>Endopterygota</taxon>
        <taxon>Coleoptera</taxon>
        <taxon>Polyphaga</taxon>
        <taxon>Cucujiformia</taxon>
        <taxon>Chrysomeloidea</taxon>
        <taxon>Cerambycidae</taxon>
        <taxon>Lamiinae</taxon>
        <taxon>Acanthocinini</taxon>
        <taxon>Exocentrus</taxon>
    </lineage>
</organism>
<dbReference type="InterPro" id="IPR036034">
    <property type="entry name" value="PDZ_sf"/>
</dbReference>
<dbReference type="CDD" id="cd06702">
    <property type="entry name" value="PDZ3_Scribble-like"/>
    <property type="match status" value="1"/>
</dbReference>
<dbReference type="EMBL" id="JANEYG010000068">
    <property type="protein sequence ID" value="KAJ8914608.1"/>
    <property type="molecule type" value="Genomic_DNA"/>
</dbReference>
<dbReference type="InterPro" id="IPR050614">
    <property type="entry name" value="Synaptic_Scaffolding_LAP-MAGUK"/>
</dbReference>
<keyword evidence="2" id="KW-1133">Transmembrane helix</keyword>
<keyword evidence="2" id="KW-0812">Transmembrane</keyword>
<feature type="compositionally biased region" description="Gly residues" evidence="1">
    <location>
        <begin position="336"/>
        <end position="354"/>
    </location>
</feature>
<dbReference type="GO" id="GO:0098609">
    <property type="term" value="P:cell-cell adhesion"/>
    <property type="evidence" value="ECO:0007669"/>
    <property type="project" value="TreeGrafter"/>
</dbReference>
<dbReference type="GO" id="GO:0043113">
    <property type="term" value="P:receptor clustering"/>
    <property type="evidence" value="ECO:0007669"/>
    <property type="project" value="TreeGrafter"/>
</dbReference>
<name>A0AAV8VK54_9CUCU</name>
<dbReference type="SMART" id="SM00228">
    <property type="entry name" value="PDZ"/>
    <property type="match status" value="1"/>
</dbReference>